<feature type="domain" description="FecR protein" evidence="2">
    <location>
        <begin position="183"/>
        <end position="276"/>
    </location>
</feature>
<dbReference type="GO" id="GO:0016989">
    <property type="term" value="F:sigma factor antagonist activity"/>
    <property type="evidence" value="ECO:0007669"/>
    <property type="project" value="TreeGrafter"/>
</dbReference>
<dbReference type="AlphaFoldDB" id="A0A4Q1D9B1"/>
<dbReference type="FunFam" id="2.60.120.1440:FF:000001">
    <property type="entry name" value="Putative anti-sigma factor"/>
    <property type="match status" value="1"/>
</dbReference>
<protein>
    <submittedName>
        <fullName evidence="4">DUF4974 domain-containing protein</fullName>
    </submittedName>
</protein>
<comment type="caution">
    <text evidence="4">The sequence shown here is derived from an EMBL/GenBank/DDBJ whole genome shotgun (WGS) entry which is preliminary data.</text>
</comment>
<evidence type="ECO:0000259" key="3">
    <source>
        <dbReference type="Pfam" id="PF16344"/>
    </source>
</evidence>
<keyword evidence="1" id="KW-0812">Transmembrane</keyword>
<dbReference type="InterPro" id="IPR012373">
    <property type="entry name" value="Ferrdict_sens_TM"/>
</dbReference>
<gene>
    <name evidence="4" type="ORF">ESB13_00915</name>
</gene>
<evidence type="ECO:0000256" key="1">
    <source>
        <dbReference type="SAM" id="Phobius"/>
    </source>
</evidence>
<sequence>MTETRFHILLRQFLANEGKVQDWRELEALIKTGHHDNDLRLMFDELYEGPEPKADIPDTRIRAILQQVCISRGEDPKDAGKVAPRIPMLRWWAAAVLLLIAGAGVFILRQHKPVPLQPGAMAKIKPASDKATLTLSDGRTILLDTAGNGKLTNDGGIQIINLSGGRLQYQAGNSNTSAVAYNTLKVPRGGKFSVLLPDGTNVWLNSASSLKYPASFSGKERSVELDGEAYFEVAPKSAAFIVKTGNLDVQVLGTAFNIMAYKDEGKIAATLVEGKVLVKAAGAQKLLKPKEQASLTNGTANLQVSTPDLEEVLAWKNGEFRFNHGSLSSILRQVARWYDVAIVYQSAVPEVYFDGVVSRKSDVGDLLEVLEATHAVHFKVEEKRIVVIPGTR</sequence>
<dbReference type="PANTHER" id="PTHR30273:SF2">
    <property type="entry name" value="PROTEIN FECR"/>
    <property type="match status" value="1"/>
</dbReference>
<dbReference type="PANTHER" id="PTHR30273">
    <property type="entry name" value="PERIPLASMIC SIGNAL SENSOR AND SIGMA FACTOR ACTIVATOR FECR-RELATED"/>
    <property type="match status" value="1"/>
</dbReference>
<organism evidence="4 5">
    <name type="scientific">Filimonas effusa</name>
    <dbReference type="NCBI Taxonomy" id="2508721"/>
    <lineage>
        <taxon>Bacteria</taxon>
        <taxon>Pseudomonadati</taxon>
        <taxon>Bacteroidota</taxon>
        <taxon>Chitinophagia</taxon>
        <taxon>Chitinophagales</taxon>
        <taxon>Chitinophagaceae</taxon>
        <taxon>Filimonas</taxon>
    </lineage>
</organism>
<reference evidence="4 5" key="1">
    <citation type="submission" date="2019-01" db="EMBL/GenBank/DDBJ databases">
        <title>Filimonas sp. strain TTM-71.</title>
        <authorList>
            <person name="Chen W.-M."/>
        </authorList>
    </citation>
    <scope>NUCLEOTIDE SEQUENCE [LARGE SCALE GENOMIC DNA]</scope>
    <source>
        <strain evidence="4 5">TTM-71</strain>
    </source>
</reference>
<evidence type="ECO:0000313" key="4">
    <source>
        <dbReference type="EMBL" id="RXK85418.1"/>
    </source>
</evidence>
<dbReference type="RefSeq" id="WP_129001170.1">
    <property type="nucleotide sequence ID" value="NZ_SDHZ01000001.1"/>
</dbReference>
<feature type="domain" description="Protein FecR C-terminal" evidence="3">
    <location>
        <begin position="320"/>
        <end position="387"/>
    </location>
</feature>
<accession>A0A4Q1D9B1</accession>
<dbReference type="Pfam" id="PF16344">
    <property type="entry name" value="FecR_C"/>
    <property type="match status" value="1"/>
</dbReference>
<dbReference type="InterPro" id="IPR032508">
    <property type="entry name" value="FecR_C"/>
</dbReference>
<keyword evidence="1" id="KW-1133">Transmembrane helix</keyword>
<dbReference type="OrthoDB" id="1099963at2"/>
<name>A0A4Q1D9B1_9BACT</name>
<evidence type="ECO:0000313" key="5">
    <source>
        <dbReference type="Proteomes" id="UP000290545"/>
    </source>
</evidence>
<dbReference type="Pfam" id="PF04773">
    <property type="entry name" value="FecR"/>
    <property type="match status" value="1"/>
</dbReference>
<dbReference type="EMBL" id="SDHZ01000001">
    <property type="protein sequence ID" value="RXK85418.1"/>
    <property type="molecule type" value="Genomic_DNA"/>
</dbReference>
<feature type="transmembrane region" description="Helical" evidence="1">
    <location>
        <begin position="91"/>
        <end position="108"/>
    </location>
</feature>
<proteinExistence type="predicted"/>
<dbReference type="Gene3D" id="3.55.50.30">
    <property type="match status" value="1"/>
</dbReference>
<keyword evidence="5" id="KW-1185">Reference proteome</keyword>
<dbReference type="Proteomes" id="UP000290545">
    <property type="component" value="Unassembled WGS sequence"/>
</dbReference>
<evidence type="ECO:0000259" key="2">
    <source>
        <dbReference type="Pfam" id="PF04773"/>
    </source>
</evidence>
<keyword evidence="1" id="KW-0472">Membrane</keyword>
<dbReference type="Gene3D" id="2.60.120.1440">
    <property type="match status" value="1"/>
</dbReference>
<dbReference type="InterPro" id="IPR006860">
    <property type="entry name" value="FecR"/>
</dbReference>